<gene>
    <name evidence="1" type="ORF">Fot_56526</name>
</gene>
<dbReference type="AlphaFoldDB" id="A0ABD1NZT8"/>
<evidence type="ECO:0000313" key="1">
    <source>
        <dbReference type="EMBL" id="KAL2457115.1"/>
    </source>
</evidence>
<organism evidence="1 2">
    <name type="scientific">Forsythia ovata</name>
    <dbReference type="NCBI Taxonomy" id="205694"/>
    <lineage>
        <taxon>Eukaryota</taxon>
        <taxon>Viridiplantae</taxon>
        <taxon>Streptophyta</taxon>
        <taxon>Embryophyta</taxon>
        <taxon>Tracheophyta</taxon>
        <taxon>Spermatophyta</taxon>
        <taxon>Magnoliopsida</taxon>
        <taxon>eudicotyledons</taxon>
        <taxon>Gunneridae</taxon>
        <taxon>Pentapetalae</taxon>
        <taxon>asterids</taxon>
        <taxon>lamiids</taxon>
        <taxon>Lamiales</taxon>
        <taxon>Oleaceae</taxon>
        <taxon>Forsythieae</taxon>
        <taxon>Forsythia</taxon>
    </lineage>
</organism>
<dbReference type="Proteomes" id="UP001604277">
    <property type="component" value="Unassembled WGS sequence"/>
</dbReference>
<proteinExistence type="predicted"/>
<keyword evidence="2" id="KW-1185">Reference proteome</keyword>
<protein>
    <submittedName>
        <fullName evidence="1">Uncharacterized protein</fullName>
    </submittedName>
</protein>
<accession>A0ABD1NZT8</accession>
<comment type="caution">
    <text evidence="1">The sequence shown here is derived from an EMBL/GenBank/DDBJ whole genome shotgun (WGS) entry which is preliminary data.</text>
</comment>
<reference evidence="2" key="1">
    <citation type="submission" date="2024-07" db="EMBL/GenBank/DDBJ databases">
        <title>Two chromosome-level genome assemblies of Korean endemic species Abeliophyllum distichum and Forsythia ovata (Oleaceae).</title>
        <authorList>
            <person name="Jang H."/>
        </authorList>
    </citation>
    <scope>NUCLEOTIDE SEQUENCE [LARGE SCALE GENOMIC DNA]</scope>
</reference>
<sequence>MRNEEGSILSFTKSLPLFLSPTDSPKTPRLSTTLYSWPSYPSVYGLPYPLTSITSPEKFSEIYIKRGPPHHKPANPIFRAVASALTCPPAKPSAMIVPRS</sequence>
<evidence type="ECO:0000313" key="2">
    <source>
        <dbReference type="Proteomes" id="UP001604277"/>
    </source>
</evidence>
<dbReference type="EMBL" id="JBFOLJ010000045">
    <property type="protein sequence ID" value="KAL2457115.1"/>
    <property type="molecule type" value="Genomic_DNA"/>
</dbReference>
<name>A0ABD1NZT8_9LAMI</name>